<sequence length="153" mass="17606">MTCSGIEEVLQEVYAEDTILHLMSGIAYSRSLRALLIADILEYNPRTEVDCISDTDCMDVTEESQQKVSDLIKLFDELFKKTVSMNDAIRSPALNEIIESLKKRKLELSMESRTAKLWILYMTFDVAKEFIWSEKTGNFDMHLNAVENLLPLF</sequence>
<keyword evidence="2" id="KW-1185">Reference proteome</keyword>
<protein>
    <submittedName>
        <fullName evidence="1">Uncharacterized protein</fullName>
    </submittedName>
</protein>
<evidence type="ECO:0000313" key="1">
    <source>
        <dbReference type="EMBL" id="KAJ8886325.1"/>
    </source>
</evidence>
<organism evidence="1 2">
    <name type="scientific">Dryococelus australis</name>
    <dbReference type="NCBI Taxonomy" id="614101"/>
    <lineage>
        <taxon>Eukaryota</taxon>
        <taxon>Metazoa</taxon>
        <taxon>Ecdysozoa</taxon>
        <taxon>Arthropoda</taxon>
        <taxon>Hexapoda</taxon>
        <taxon>Insecta</taxon>
        <taxon>Pterygota</taxon>
        <taxon>Neoptera</taxon>
        <taxon>Polyneoptera</taxon>
        <taxon>Phasmatodea</taxon>
        <taxon>Verophasmatodea</taxon>
        <taxon>Anareolatae</taxon>
        <taxon>Phasmatidae</taxon>
        <taxon>Eurycanthinae</taxon>
        <taxon>Dryococelus</taxon>
    </lineage>
</organism>
<dbReference type="Proteomes" id="UP001159363">
    <property type="component" value="Chromosome X"/>
</dbReference>
<evidence type="ECO:0000313" key="2">
    <source>
        <dbReference type="Proteomes" id="UP001159363"/>
    </source>
</evidence>
<dbReference type="EMBL" id="JARBHB010000004">
    <property type="protein sequence ID" value="KAJ8886325.1"/>
    <property type="molecule type" value="Genomic_DNA"/>
</dbReference>
<comment type="caution">
    <text evidence="1">The sequence shown here is derived from an EMBL/GenBank/DDBJ whole genome shotgun (WGS) entry which is preliminary data.</text>
</comment>
<reference evidence="1 2" key="1">
    <citation type="submission" date="2023-02" db="EMBL/GenBank/DDBJ databases">
        <title>LHISI_Scaffold_Assembly.</title>
        <authorList>
            <person name="Stuart O.P."/>
            <person name="Cleave R."/>
            <person name="Magrath M.J.L."/>
            <person name="Mikheyev A.S."/>
        </authorList>
    </citation>
    <scope>NUCLEOTIDE SEQUENCE [LARGE SCALE GENOMIC DNA]</scope>
    <source>
        <strain evidence="1">Daus_M_001</strain>
        <tissue evidence="1">Leg muscle</tissue>
    </source>
</reference>
<name>A0ABQ9HPX5_9NEOP</name>
<proteinExistence type="predicted"/>
<gene>
    <name evidence="1" type="ORF">PR048_012536</name>
</gene>
<accession>A0ABQ9HPX5</accession>